<evidence type="ECO:0000256" key="16">
    <source>
        <dbReference type="ARBA" id="ARBA00042156"/>
    </source>
</evidence>
<dbReference type="GO" id="GO:0009380">
    <property type="term" value="C:excinuclease repair complex"/>
    <property type="evidence" value="ECO:0007669"/>
    <property type="project" value="InterPro"/>
</dbReference>
<dbReference type="GO" id="GO:0005524">
    <property type="term" value="F:ATP binding"/>
    <property type="evidence" value="ECO:0007669"/>
    <property type="project" value="UniProtKB-KW"/>
</dbReference>
<feature type="domain" description="ABC transporter" evidence="17">
    <location>
        <begin position="609"/>
        <end position="942"/>
    </location>
</feature>
<proteinExistence type="inferred from homology"/>
<dbReference type="GO" id="GO:0008270">
    <property type="term" value="F:zinc ion binding"/>
    <property type="evidence" value="ECO:0007669"/>
    <property type="project" value="UniProtKB-KW"/>
</dbReference>
<evidence type="ECO:0000256" key="6">
    <source>
        <dbReference type="ARBA" id="ARBA00022763"/>
    </source>
</evidence>
<keyword evidence="3" id="KW-0479">Metal-binding</keyword>
<dbReference type="CDD" id="cd03271">
    <property type="entry name" value="ABC_UvrA_II"/>
    <property type="match status" value="1"/>
</dbReference>
<gene>
    <name evidence="18" type="ORF">BSZ37_03200</name>
</gene>
<evidence type="ECO:0000256" key="11">
    <source>
        <dbReference type="ARBA" id="ARBA00022881"/>
    </source>
</evidence>
<evidence type="ECO:0000256" key="10">
    <source>
        <dbReference type="ARBA" id="ARBA00022840"/>
    </source>
</evidence>
<dbReference type="Gene3D" id="1.20.1580.10">
    <property type="entry name" value="ABC transporter ATPase like domain"/>
    <property type="match status" value="2"/>
</dbReference>
<comment type="caution">
    <text evidence="18">The sequence shown here is derived from an EMBL/GenBank/DDBJ whole genome shotgun (WGS) entry which is preliminary data.</text>
</comment>
<keyword evidence="6" id="KW-0227">DNA damage</keyword>
<dbReference type="EMBL" id="MQWD01000001">
    <property type="protein sequence ID" value="PAP78636.1"/>
    <property type="molecule type" value="Genomic_DNA"/>
</dbReference>
<evidence type="ECO:0000256" key="2">
    <source>
        <dbReference type="ARBA" id="ARBA00022490"/>
    </source>
</evidence>
<reference evidence="18 19" key="1">
    <citation type="submission" date="2016-11" db="EMBL/GenBank/DDBJ databases">
        <title>Study of marine rhodopsin-containing bacteria.</title>
        <authorList>
            <person name="Yoshizawa S."/>
            <person name="Kumagai Y."/>
            <person name="Kogure K."/>
        </authorList>
    </citation>
    <scope>NUCLEOTIDE SEQUENCE [LARGE SCALE GENOMIC DNA]</scope>
    <source>
        <strain evidence="18 19">SAORIC-28</strain>
    </source>
</reference>
<evidence type="ECO:0000313" key="18">
    <source>
        <dbReference type="EMBL" id="PAP78636.1"/>
    </source>
</evidence>
<dbReference type="SUPFAM" id="SSF52540">
    <property type="entry name" value="P-loop containing nucleoside triphosphate hydrolases"/>
    <property type="match status" value="2"/>
</dbReference>
<dbReference type="GO" id="GO:0003677">
    <property type="term" value="F:DNA binding"/>
    <property type="evidence" value="ECO:0007669"/>
    <property type="project" value="UniProtKB-KW"/>
</dbReference>
<evidence type="ECO:0000256" key="13">
    <source>
        <dbReference type="ARBA" id="ARBA00023204"/>
    </source>
</evidence>
<dbReference type="InterPro" id="IPR003439">
    <property type="entry name" value="ABC_transporter-like_ATP-bd"/>
</dbReference>
<evidence type="ECO:0000256" key="12">
    <source>
        <dbReference type="ARBA" id="ARBA00023125"/>
    </source>
</evidence>
<dbReference type="InterPro" id="IPR004602">
    <property type="entry name" value="UvrA"/>
</dbReference>
<dbReference type="GO" id="GO:0006289">
    <property type="term" value="P:nucleotide-excision repair"/>
    <property type="evidence" value="ECO:0007669"/>
    <property type="project" value="InterPro"/>
</dbReference>
<dbReference type="InterPro" id="IPR041552">
    <property type="entry name" value="UvrA_DNA-bd"/>
</dbReference>
<keyword evidence="19" id="KW-1185">Reference proteome</keyword>
<dbReference type="PANTHER" id="PTHR43152">
    <property type="entry name" value="UVRABC SYSTEM PROTEIN A"/>
    <property type="match status" value="1"/>
</dbReference>
<dbReference type="NCBIfam" id="TIGR00630">
    <property type="entry name" value="uvra"/>
    <property type="match status" value="1"/>
</dbReference>
<dbReference type="Gene3D" id="1.10.8.280">
    <property type="entry name" value="ABC transporter ATPase domain-like"/>
    <property type="match status" value="1"/>
</dbReference>
<comment type="similarity">
    <text evidence="14">Belongs to the ABC transporter superfamily. UvrA family.</text>
</comment>
<dbReference type="GO" id="GO:0016887">
    <property type="term" value="F:ATP hydrolysis activity"/>
    <property type="evidence" value="ECO:0007669"/>
    <property type="project" value="InterPro"/>
</dbReference>
<organism evidence="18 19">
    <name type="scientific">Rubrivirga marina</name>
    <dbReference type="NCBI Taxonomy" id="1196024"/>
    <lineage>
        <taxon>Bacteria</taxon>
        <taxon>Pseudomonadati</taxon>
        <taxon>Rhodothermota</taxon>
        <taxon>Rhodothermia</taxon>
        <taxon>Rhodothermales</taxon>
        <taxon>Rubricoccaceae</taxon>
        <taxon>Rubrivirga</taxon>
    </lineage>
</organism>
<dbReference type="GO" id="GO:0005737">
    <property type="term" value="C:cytoplasm"/>
    <property type="evidence" value="ECO:0007669"/>
    <property type="project" value="UniProtKB-SubCell"/>
</dbReference>
<dbReference type="Gene3D" id="3.40.50.300">
    <property type="entry name" value="P-loop containing nucleotide triphosphate hydrolases"/>
    <property type="match status" value="2"/>
</dbReference>
<evidence type="ECO:0000313" key="19">
    <source>
        <dbReference type="Proteomes" id="UP000216339"/>
    </source>
</evidence>
<dbReference type="Pfam" id="PF17760">
    <property type="entry name" value="UvrA_inter"/>
    <property type="match status" value="1"/>
</dbReference>
<dbReference type="Proteomes" id="UP000216339">
    <property type="component" value="Unassembled WGS sequence"/>
</dbReference>
<keyword evidence="11" id="KW-0267">Excision nuclease</keyword>
<dbReference type="Gene3D" id="3.30.1490.20">
    <property type="entry name" value="ATP-grasp fold, A domain"/>
    <property type="match status" value="1"/>
</dbReference>
<keyword evidence="5" id="KW-0547">Nucleotide-binding</keyword>
<keyword evidence="4" id="KW-0677">Repeat</keyword>
<keyword evidence="8" id="KW-0863">Zinc-finger</keyword>
<evidence type="ECO:0000256" key="9">
    <source>
        <dbReference type="ARBA" id="ARBA00022833"/>
    </source>
</evidence>
<dbReference type="AlphaFoldDB" id="A0A271J534"/>
<evidence type="ECO:0000256" key="15">
    <source>
        <dbReference type="ARBA" id="ARBA00039316"/>
    </source>
</evidence>
<keyword evidence="10" id="KW-0067">ATP-binding</keyword>
<name>A0A271J534_9BACT</name>
<evidence type="ECO:0000259" key="17">
    <source>
        <dbReference type="PROSITE" id="PS50893"/>
    </source>
</evidence>
<dbReference type="PANTHER" id="PTHR43152:SF3">
    <property type="entry name" value="UVRABC SYSTEM PROTEIN A"/>
    <property type="match status" value="1"/>
</dbReference>
<dbReference type="InterPro" id="IPR027417">
    <property type="entry name" value="P-loop_NTPase"/>
</dbReference>
<evidence type="ECO:0000256" key="3">
    <source>
        <dbReference type="ARBA" id="ARBA00022723"/>
    </source>
</evidence>
<evidence type="ECO:0000256" key="14">
    <source>
        <dbReference type="ARBA" id="ARBA00038000"/>
    </source>
</evidence>
<evidence type="ECO:0000256" key="8">
    <source>
        <dbReference type="ARBA" id="ARBA00022771"/>
    </source>
</evidence>
<evidence type="ECO:0000256" key="4">
    <source>
        <dbReference type="ARBA" id="ARBA00022737"/>
    </source>
</evidence>
<keyword evidence="2" id="KW-0963">Cytoplasm</keyword>
<keyword evidence="9" id="KW-0862">Zinc</keyword>
<evidence type="ECO:0000256" key="7">
    <source>
        <dbReference type="ARBA" id="ARBA00022769"/>
    </source>
</evidence>
<dbReference type="InterPro" id="IPR041102">
    <property type="entry name" value="UvrA_inter"/>
</dbReference>
<protein>
    <recommendedName>
        <fullName evidence="15">UvrABC system protein A</fullName>
    </recommendedName>
    <alternativeName>
        <fullName evidence="16">Excinuclease ABC subunit A</fullName>
    </alternativeName>
</protein>
<evidence type="ECO:0000256" key="1">
    <source>
        <dbReference type="ARBA" id="ARBA00004496"/>
    </source>
</evidence>
<dbReference type="GO" id="GO:0004518">
    <property type="term" value="F:nuclease activity"/>
    <property type="evidence" value="ECO:0007669"/>
    <property type="project" value="UniProtKB-KW"/>
</dbReference>
<keyword evidence="12" id="KW-0238">DNA-binding</keyword>
<dbReference type="Pfam" id="PF17755">
    <property type="entry name" value="UvrA_DNA-bind"/>
    <property type="match status" value="1"/>
</dbReference>
<evidence type="ECO:0000256" key="5">
    <source>
        <dbReference type="ARBA" id="ARBA00022741"/>
    </source>
</evidence>
<sequence length="946" mass="103953">MVKGARQHNLKNVDVTIPKKQLVVVTGPSGSGKSSLVFDTIYAEGQRRYVESLSAYARQFLDRMDKPDVDLITGLAPAIAIEQQTGTKNPRSTVATQTEVYDYLRLLFARVGTTVSPVSGEVVVRDSPRSSAEAIQAALPEKTRFYLAFPFPSHKGAKKVEELKALRARGFYRLVALPTETQAKKGAVPEVVDLNATEPASVTTPTKRLYVLVDRLATNPTSDSTTNRIADSVEQAFREGDERAVVITAPRDGEPFEMLEFSARFERDGMEFEEPTPQLFSFNSPLGACPACQGFGRVPGIDEDLVIPNPELSIRQGALAPFRSDQWSKHQRSLIREAGRVGLDLDTPYTLLPKEHKEVVWKGSGDYVGVEGFFAFLQKKAYKMHYRIYNARFRGYTRCPACDGYRLRPQALYVKLRGPAIGGLEGQAEWYHIGELSELTTADAKAFFESVELSEHDQEVAGRVLEEVRKRLGYLVEVGLDYLTLDRLAMTLSGGETQRINLATSLGSSLVGSLYVLDEPTIGLHPRDNDRLISILEGLRDIGNTVLVVEHDEQMMRRADQLIDIGPGSGALGGEVMFQGTFDEALDDENSLTGAYLSGRKTIPVPDERREIDPERAITVKGARQHNLKRLDVSFPLDVITVVTGVSGSGKSTLVHSTLFAALERAKGRDFEGKVGSHDSVEGAELIETVEMVDQSPIGKSPRSNPVTYIKAFDAIRELLASTHQAKIRGYRPGTFSFNVPGGRCETCQGEGVVQVEMQFLADLYLECEACGGKRFKQDVLDVRFKGKNVADILDLTVDEAVAFFEGQGRIETKLQTLQDVGLGYLTLGQPSNTLSGGEAQRVKLAAHLSKTHQGHTLYLFDEPTTGLHFDDIRKLLDAFNALVEAGHSVILIEHNLDVIKAADWVIDIGPEGGRRGGFVVAEGTPEQVAEVEGSHTGRFLREIPA</sequence>
<dbReference type="PROSITE" id="PS50893">
    <property type="entry name" value="ABC_TRANSPORTER_2"/>
    <property type="match status" value="1"/>
</dbReference>
<comment type="subcellular location">
    <subcellularLocation>
        <location evidence="1">Cytoplasm</location>
    </subcellularLocation>
</comment>
<accession>A0A271J534</accession>
<keyword evidence="13" id="KW-0234">DNA repair</keyword>
<dbReference type="InterPro" id="IPR013815">
    <property type="entry name" value="ATP_grasp_subdomain_1"/>
</dbReference>
<keyword evidence="7" id="KW-0228">DNA excision</keyword>